<gene>
    <name evidence="2" type="ORF">J1605_020393</name>
</gene>
<keyword evidence="3" id="KW-1185">Reference proteome</keyword>
<evidence type="ECO:0000313" key="3">
    <source>
        <dbReference type="Proteomes" id="UP001159641"/>
    </source>
</evidence>
<dbReference type="EMBL" id="JAIQCJ010001201">
    <property type="protein sequence ID" value="KAJ8791671.1"/>
    <property type="molecule type" value="Genomic_DNA"/>
</dbReference>
<organism evidence="2 3">
    <name type="scientific">Eschrichtius robustus</name>
    <name type="common">California gray whale</name>
    <name type="synonym">Eschrichtius gibbosus</name>
    <dbReference type="NCBI Taxonomy" id="9764"/>
    <lineage>
        <taxon>Eukaryota</taxon>
        <taxon>Metazoa</taxon>
        <taxon>Chordata</taxon>
        <taxon>Craniata</taxon>
        <taxon>Vertebrata</taxon>
        <taxon>Euteleostomi</taxon>
        <taxon>Mammalia</taxon>
        <taxon>Eutheria</taxon>
        <taxon>Laurasiatheria</taxon>
        <taxon>Artiodactyla</taxon>
        <taxon>Whippomorpha</taxon>
        <taxon>Cetacea</taxon>
        <taxon>Mysticeti</taxon>
        <taxon>Eschrichtiidae</taxon>
        <taxon>Eschrichtius</taxon>
    </lineage>
</organism>
<accession>A0AB34HIX6</accession>
<dbReference type="Proteomes" id="UP001159641">
    <property type="component" value="Unassembled WGS sequence"/>
</dbReference>
<evidence type="ECO:0000256" key="1">
    <source>
        <dbReference type="SAM" id="MobiDB-lite"/>
    </source>
</evidence>
<proteinExistence type="predicted"/>
<evidence type="ECO:0000313" key="2">
    <source>
        <dbReference type="EMBL" id="KAJ8791671.1"/>
    </source>
</evidence>
<feature type="compositionally biased region" description="Pro residues" evidence="1">
    <location>
        <begin position="86"/>
        <end position="98"/>
    </location>
</feature>
<dbReference type="AlphaFoldDB" id="A0AB34HIX6"/>
<reference evidence="2 3" key="1">
    <citation type="submission" date="2022-11" db="EMBL/GenBank/DDBJ databases">
        <title>Whole genome sequence of Eschrichtius robustus ER-17-0199.</title>
        <authorList>
            <person name="Bruniche-Olsen A."/>
            <person name="Black A.N."/>
            <person name="Fields C.J."/>
            <person name="Walden K."/>
            <person name="Dewoody J.A."/>
        </authorList>
    </citation>
    <scope>NUCLEOTIDE SEQUENCE [LARGE SCALE GENOMIC DNA]</scope>
    <source>
        <strain evidence="2">ER-17-0199</strain>
        <tissue evidence="2">Blubber</tissue>
    </source>
</reference>
<sequence length="105" mass="11041">MAATTGQGAGLSAVRLSGRFLYFRFFMLKGSFLTRQSRPPTGGTAGGFRCQPGPDPAVVLTLPVSDRGELPTAWRPVGRALESEAPPWPGVPPVPIPHSPAELSS</sequence>
<name>A0AB34HIX6_ESCRO</name>
<protein>
    <submittedName>
        <fullName evidence="2">Uncharacterized protein</fullName>
    </submittedName>
</protein>
<comment type="caution">
    <text evidence="2">The sequence shown here is derived from an EMBL/GenBank/DDBJ whole genome shotgun (WGS) entry which is preliminary data.</text>
</comment>
<feature type="region of interest" description="Disordered" evidence="1">
    <location>
        <begin position="82"/>
        <end position="105"/>
    </location>
</feature>